<feature type="region of interest" description="Disordered" evidence="1">
    <location>
        <begin position="1"/>
        <end position="73"/>
    </location>
</feature>
<accession>A0A645JXX3</accession>
<feature type="compositionally biased region" description="Basic and acidic residues" evidence="1">
    <location>
        <begin position="47"/>
        <end position="64"/>
    </location>
</feature>
<evidence type="ECO:0000256" key="1">
    <source>
        <dbReference type="SAM" id="MobiDB-lite"/>
    </source>
</evidence>
<gene>
    <name evidence="2" type="ORF">SDC9_212166</name>
</gene>
<proteinExistence type="predicted"/>
<name>A0A645JXX3_9ZZZZ</name>
<sequence>MSLSNWLGRGSAQPPYQDKQENTAYILPGNNKASEPHTTIRGGVDGIDIHTHPSDSGPEQRQHWDPSTGWTEE</sequence>
<comment type="caution">
    <text evidence="2">The sequence shown here is derived from an EMBL/GenBank/DDBJ whole genome shotgun (WGS) entry which is preliminary data.</text>
</comment>
<reference evidence="2" key="1">
    <citation type="submission" date="2019-08" db="EMBL/GenBank/DDBJ databases">
        <authorList>
            <person name="Kucharzyk K."/>
            <person name="Murdoch R.W."/>
            <person name="Higgins S."/>
            <person name="Loffler F."/>
        </authorList>
    </citation>
    <scope>NUCLEOTIDE SEQUENCE</scope>
</reference>
<evidence type="ECO:0000313" key="2">
    <source>
        <dbReference type="EMBL" id="MPN64394.1"/>
    </source>
</evidence>
<organism evidence="2">
    <name type="scientific">bioreactor metagenome</name>
    <dbReference type="NCBI Taxonomy" id="1076179"/>
    <lineage>
        <taxon>unclassified sequences</taxon>
        <taxon>metagenomes</taxon>
        <taxon>ecological metagenomes</taxon>
    </lineage>
</organism>
<dbReference type="EMBL" id="VSSQ01145206">
    <property type="protein sequence ID" value="MPN64394.1"/>
    <property type="molecule type" value="Genomic_DNA"/>
</dbReference>
<dbReference type="AlphaFoldDB" id="A0A645JXX3"/>
<protein>
    <submittedName>
        <fullName evidence="2">Uncharacterized protein</fullName>
    </submittedName>
</protein>